<dbReference type="GO" id="GO:0051056">
    <property type="term" value="P:regulation of small GTPase mediated signal transduction"/>
    <property type="evidence" value="ECO:0007669"/>
    <property type="project" value="InterPro"/>
</dbReference>
<dbReference type="PROSITE" id="PS50085">
    <property type="entry name" value="RAPGAP"/>
    <property type="match status" value="1"/>
</dbReference>
<dbReference type="Proteomes" id="UP001497623">
    <property type="component" value="Unassembled WGS sequence"/>
</dbReference>
<dbReference type="InterPro" id="IPR027107">
    <property type="entry name" value="Tuberin/Ral-act_asu"/>
</dbReference>
<dbReference type="GO" id="GO:0051898">
    <property type="term" value="P:negative regulation of phosphatidylinositol 3-kinase/protein kinase B signal transduction"/>
    <property type="evidence" value="ECO:0007669"/>
    <property type="project" value="TreeGrafter"/>
</dbReference>
<keyword evidence="1" id="KW-0343">GTPase activation</keyword>
<evidence type="ECO:0000259" key="3">
    <source>
        <dbReference type="PROSITE" id="PS50085"/>
    </source>
</evidence>
<dbReference type="GO" id="GO:0030178">
    <property type="term" value="P:negative regulation of Wnt signaling pathway"/>
    <property type="evidence" value="ECO:0007669"/>
    <property type="project" value="TreeGrafter"/>
</dbReference>
<comment type="caution">
    <text evidence="4">The sequence shown here is derived from an EMBL/GenBank/DDBJ whole genome shotgun (WGS) entry which is preliminary data.</text>
</comment>
<dbReference type="FunFam" id="3.40.50.11210:FF:000007">
    <property type="entry name" value="Tuberous sclerosis 2"/>
    <property type="match status" value="1"/>
</dbReference>
<dbReference type="Gene3D" id="3.40.50.11210">
    <property type="entry name" value="Rap/Ran-GAP"/>
    <property type="match status" value="1"/>
</dbReference>
<accession>A0AAV2RSA1</accession>
<feature type="domain" description="Rap-GAP" evidence="3">
    <location>
        <begin position="139"/>
        <end position="369"/>
    </location>
</feature>
<organism evidence="4 5">
    <name type="scientific">Meganyctiphanes norvegica</name>
    <name type="common">Northern krill</name>
    <name type="synonym">Thysanopoda norvegica</name>
    <dbReference type="NCBI Taxonomy" id="48144"/>
    <lineage>
        <taxon>Eukaryota</taxon>
        <taxon>Metazoa</taxon>
        <taxon>Ecdysozoa</taxon>
        <taxon>Arthropoda</taxon>
        <taxon>Crustacea</taxon>
        <taxon>Multicrustacea</taxon>
        <taxon>Malacostraca</taxon>
        <taxon>Eumalacostraca</taxon>
        <taxon>Eucarida</taxon>
        <taxon>Euphausiacea</taxon>
        <taxon>Euphausiidae</taxon>
        <taxon>Meganyctiphanes</taxon>
    </lineage>
</organism>
<protein>
    <recommendedName>
        <fullName evidence="3">Rap-GAP domain-containing protein</fullName>
    </recommendedName>
</protein>
<feature type="compositionally biased region" description="Basic and acidic residues" evidence="2">
    <location>
        <begin position="389"/>
        <end position="400"/>
    </location>
</feature>
<sequence>MFGLGRAPCVPYCNCVGEVAGGEFRRTLYKKNSVGSLGGSGSPGSPRPMSHDLEDDEDGSPKPMRRGRGHTISDMNPASRKLQVRAAVAARKISNQQKENKGGISPSFVFLQLYYHGNLGSGPERPLLVPQAPEMQRALRVLDLIQPQETHKIGVLYIAPGQTNEQQILSNTCGSLRYMHFLQGLGSVLELSEVVQEEIFLGGLDVKGIDGSLVYIWHDDVMQVVFHVATLMPTRESDPKCNGKKRHIGNDYVTIVYNESGHPYNINTIKGQFNHTVVEVVPQGEDHSTNSVGVLCKPELSDFVGGNAEARLVSDTNLPILVRQLALHADLASMIWESLKRPPKTPYASNWLERLRKIRKIRQMVLKCDDRPQEQETSGSSFDFTDMIEQDKTGDKDKGRSGGSFHQFLS</sequence>
<feature type="region of interest" description="Disordered" evidence="2">
    <location>
        <begin position="33"/>
        <end position="75"/>
    </location>
</feature>
<dbReference type="PANTHER" id="PTHR10063:SF0">
    <property type="entry name" value="TUBERIN"/>
    <property type="match status" value="1"/>
</dbReference>
<name>A0AAV2RSA1_MEGNR</name>
<proteinExistence type="predicted"/>
<dbReference type="SUPFAM" id="SSF111347">
    <property type="entry name" value="Rap/Ran-GAP"/>
    <property type="match status" value="1"/>
</dbReference>
<dbReference type="GO" id="GO:0005634">
    <property type="term" value="C:nucleus"/>
    <property type="evidence" value="ECO:0007669"/>
    <property type="project" value="InterPro"/>
</dbReference>
<dbReference type="InterPro" id="IPR035974">
    <property type="entry name" value="Rap/Ran-GAP_sf"/>
</dbReference>
<evidence type="ECO:0000313" key="5">
    <source>
        <dbReference type="Proteomes" id="UP001497623"/>
    </source>
</evidence>
<reference evidence="4 5" key="1">
    <citation type="submission" date="2024-05" db="EMBL/GenBank/DDBJ databases">
        <authorList>
            <person name="Wallberg A."/>
        </authorList>
    </citation>
    <scope>NUCLEOTIDE SEQUENCE [LARGE SCALE GENOMIC DNA]</scope>
</reference>
<dbReference type="Pfam" id="PF02145">
    <property type="entry name" value="Rap_GAP"/>
    <property type="match status" value="1"/>
</dbReference>
<keyword evidence="5" id="KW-1185">Reference proteome</keyword>
<feature type="region of interest" description="Disordered" evidence="2">
    <location>
        <begin position="368"/>
        <end position="410"/>
    </location>
</feature>
<evidence type="ECO:0000313" key="4">
    <source>
        <dbReference type="EMBL" id="CAL4134917.1"/>
    </source>
</evidence>
<evidence type="ECO:0000256" key="1">
    <source>
        <dbReference type="ARBA" id="ARBA00022468"/>
    </source>
</evidence>
<gene>
    <name evidence="4" type="ORF">MNOR_LOCUS27494</name>
</gene>
<evidence type="ECO:0000256" key="2">
    <source>
        <dbReference type="SAM" id="MobiDB-lite"/>
    </source>
</evidence>
<dbReference type="PANTHER" id="PTHR10063">
    <property type="entry name" value="TUBERIN"/>
    <property type="match status" value="1"/>
</dbReference>
<dbReference type="GO" id="GO:0005096">
    <property type="term" value="F:GTPase activator activity"/>
    <property type="evidence" value="ECO:0007669"/>
    <property type="project" value="UniProtKB-KW"/>
</dbReference>
<dbReference type="AlphaFoldDB" id="A0AAV2RSA1"/>
<dbReference type="InterPro" id="IPR000331">
    <property type="entry name" value="Rap/Ran_GAP_dom"/>
</dbReference>
<dbReference type="GO" id="GO:0032007">
    <property type="term" value="P:negative regulation of TOR signaling"/>
    <property type="evidence" value="ECO:0007669"/>
    <property type="project" value="TreeGrafter"/>
</dbReference>
<dbReference type="EMBL" id="CAXKWB010029008">
    <property type="protein sequence ID" value="CAL4134917.1"/>
    <property type="molecule type" value="Genomic_DNA"/>
</dbReference>
<dbReference type="GO" id="GO:0033596">
    <property type="term" value="C:TSC1-TSC2 complex"/>
    <property type="evidence" value="ECO:0007669"/>
    <property type="project" value="TreeGrafter"/>
</dbReference>
<dbReference type="GO" id="GO:0051726">
    <property type="term" value="P:regulation of cell cycle"/>
    <property type="evidence" value="ECO:0007669"/>
    <property type="project" value="TreeGrafter"/>
</dbReference>
<dbReference type="GO" id="GO:0046627">
    <property type="term" value="P:negative regulation of insulin receptor signaling pathway"/>
    <property type="evidence" value="ECO:0007669"/>
    <property type="project" value="TreeGrafter"/>
</dbReference>